<name>A0A235BZA0_UNCW3</name>
<dbReference type="InterPro" id="IPR002125">
    <property type="entry name" value="CMP_dCMP_dom"/>
</dbReference>
<protein>
    <recommendedName>
        <fullName evidence="1">CMP/dCMP-type deaminase domain-containing protein</fullName>
    </recommendedName>
</protein>
<dbReference type="Gene3D" id="3.30.565.60">
    <property type="match status" value="1"/>
</dbReference>
<dbReference type="EMBL" id="NOZQ01000006">
    <property type="protein sequence ID" value="OYD17526.1"/>
    <property type="molecule type" value="Genomic_DNA"/>
</dbReference>
<organism evidence="2 3">
    <name type="scientific">candidate division WOR-3 bacterium JGI_Cruoil_03_44_89</name>
    <dbReference type="NCBI Taxonomy" id="1973748"/>
    <lineage>
        <taxon>Bacteria</taxon>
        <taxon>Bacteria division WOR-3</taxon>
    </lineage>
</organism>
<comment type="caution">
    <text evidence="2">The sequence shown here is derived from an EMBL/GenBank/DDBJ whole genome shotgun (WGS) entry which is preliminary data.</text>
</comment>
<dbReference type="PANTHER" id="PTHR30595">
    <property type="entry name" value="GLPR-RELATED TRANSCRIPTIONAL REPRESSOR"/>
    <property type="match status" value="1"/>
</dbReference>
<dbReference type="AlphaFoldDB" id="A0A235BZA0"/>
<dbReference type="GO" id="GO:0003824">
    <property type="term" value="F:catalytic activity"/>
    <property type="evidence" value="ECO:0007669"/>
    <property type="project" value="InterPro"/>
</dbReference>
<evidence type="ECO:0000313" key="2">
    <source>
        <dbReference type="EMBL" id="OYD17526.1"/>
    </source>
</evidence>
<evidence type="ECO:0000259" key="1">
    <source>
        <dbReference type="PROSITE" id="PS51747"/>
    </source>
</evidence>
<accession>A0A235BZA0</accession>
<sequence>MSRSNAATPQCKNNHMAYKTKRKYTPRELMELAVAEGDRSIPEHTNKEDPFVGAIVATKDGEILAKSHRGELRVGEHCEFTLLERKLRDRALTDCVLYVTLEPCTDESRGQEKRGCATHIAAARIGTVYVGIEDPNPKIAREGIRYLISKHIVVHPFDADLQERIRQRNAEFTREKEEEAKAIRLEAKVEERTLLERVKAGSSINGLSEEALHKFVSMSNLPYSYPSAEFNEWATDYGLLEKGSDVGDSKPTGLGMMLFGKRPSLLYPQAVFKIEIRYDTGEPEIRDFEDPLVFQLPRIIEYIKDKALKLTIDRSRGERVEVPDFPVDVIRETVGNAIVHRDYNIEGATNYLYIDTEKIIVRSPGGVAPPLTIDDLKQLRASWHSRNPKIMYVFNQMKLAEQRGKGINTMKQLPSLGFPLPTFEMQADNLVVTFARTPTAFGKAGLSEQEYKEWLYIQAHESVTRVQFAKQFGLPDRTAKAHLAKLVNLGKVEQVGQGKATKYIFSKG</sequence>
<dbReference type="SUPFAM" id="SSF53927">
    <property type="entry name" value="Cytidine deaminase-like"/>
    <property type="match status" value="1"/>
</dbReference>
<evidence type="ECO:0000313" key="3">
    <source>
        <dbReference type="Proteomes" id="UP000215215"/>
    </source>
</evidence>
<reference evidence="2 3" key="1">
    <citation type="submission" date="2017-07" db="EMBL/GenBank/DDBJ databases">
        <title>Recovery of genomes from metagenomes via a dereplication, aggregation, and scoring strategy.</title>
        <authorList>
            <person name="Sieber C.M."/>
            <person name="Probst A.J."/>
            <person name="Sharrar A."/>
            <person name="Thomas B.C."/>
            <person name="Hess M."/>
            <person name="Tringe S.G."/>
            <person name="Banfield J.F."/>
        </authorList>
    </citation>
    <scope>NUCLEOTIDE SEQUENCE [LARGE SCALE GENOMIC DNA]</scope>
    <source>
        <strain evidence="2">JGI_Cruoil_03_44_89</strain>
    </source>
</reference>
<feature type="domain" description="CMP/dCMP-type deaminase" evidence="1">
    <location>
        <begin position="24"/>
        <end position="147"/>
    </location>
</feature>
<dbReference type="Gene3D" id="3.40.140.10">
    <property type="entry name" value="Cytidine Deaminase, domain 2"/>
    <property type="match status" value="1"/>
</dbReference>
<proteinExistence type="predicted"/>
<dbReference type="InterPro" id="IPR016193">
    <property type="entry name" value="Cytidine_deaminase-like"/>
</dbReference>
<dbReference type="Gene3D" id="1.10.10.10">
    <property type="entry name" value="Winged helix-like DNA-binding domain superfamily/Winged helix DNA-binding domain"/>
    <property type="match status" value="1"/>
</dbReference>
<dbReference type="PANTHER" id="PTHR30595:SF6">
    <property type="entry name" value="SCHLAFEN ALBA-2 DOMAIN-CONTAINING PROTEIN"/>
    <property type="match status" value="1"/>
</dbReference>
<dbReference type="InterPro" id="IPR038475">
    <property type="entry name" value="RecG_C_sf"/>
</dbReference>
<dbReference type="InterPro" id="IPR036388">
    <property type="entry name" value="WH-like_DNA-bd_sf"/>
</dbReference>
<dbReference type="Proteomes" id="UP000215215">
    <property type="component" value="Unassembled WGS sequence"/>
</dbReference>
<dbReference type="Pfam" id="PF00383">
    <property type="entry name" value="dCMP_cyt_deam_1"/>
    <property type="match status" value="1"/>
</dbReference>
<dbReference type="Pfam" id="PF13749">
    <property type="entry name" value="HATPase_c_4"/>
    <property type="match status" value="1"/>
</dbReference>
<gene>
    <name evidence="2" type="ORF">CH333_00565</name>
</gene>
<dbReference type="PROSITE" id="PS51747">
    <property type="entry name" value="CYT_DCMP_DEAMINASES_2"/>
    <property type="match status" value="1"/>
</dbReference>